<dbReference type="Proteomes" id="UP001154312">
    <property type="component" value="Unassembled WGS sequence"/>
</dbReference>
<protein>
    <recommendedName>
        <fullName evidence="2">Dicarboxylate carrier MatC N-terminal domain-containing protein</fullName>
    </recommendedName>
</protein>
<sequence>MMNLGVLSLLFVLFAIVLGFVKKMNTGLIAIGLALIIGRIGGISDNDVIAGFNTSLFVMLLGVTYLFSIANCNGTWSSLPKRLWLWQGSGQSLSR</sequence>
<keyword evidence="1" id="KW-1133">Transmembrane helix</keyword>
<feature type="transmembrane region" description="Helical" evidence="1">
    <location>
        <begin position="56"/>
        <end position="76"/>
    </location>
</feature>
<dbReference type="Pfam" id="PF07158">
    <property type="entry name" value="MatC_N"/>
    <property type="match status" value="1"/>
</dbReference>
<comment type="caution">
    <text evidence="3">The sequence shown here is derived from an EMBL/GenBank/DDBJ whole genome shotgun (WGS) entry which is preliminary data.</text>
</comment>
<feature type="domain" description="Dicarboxylate carrier MatC N-terminal" evidence="2">
    <location>
        <begin position="3"/>
        <end position="79"/>
    </location>
</feature>
<reference evidence="3" key="1">
    <citation type="submission" date="2022-02" db="EMBL/GenBank/DDBJ databases">
        <authorList>
            <person name="Leng L."/>
        </authorList>
    </citation>
    <scope>NUCLEOTIDE SEQUENCE</scope>
    <source>
        <strain evidence="3">JI</strain>
    </source>
</reference>
<dbReference type="RefSeq" id="WP_277445650.1">
    <property type="nucleotide sequence ID" value="NZ_JAKOAV010000088.1"/>
</dbReference>
<dbReference type="EMBL" id="JAKOAV010000088">
    <property type="protein sequence ID" value="MDF9410102.1"/>
    <property type="molecule type" value="Genomic_DNA"/>
</dbReference>
<evidence type="ECO:0000259" key="2">
    <source>
        <dbReference type="Pfam" id="PF07158"/>
    </source>
</evidence>
<evidence type="ECO:0000313" key="4">
    <source>
        <dbReference type="Proteomes" id="UP001154312"/>
    </source>
</evidence>
<keyword evidence="1" id="KW-0472">Membrane</keyword>
<dbReference type="AlphaFoldDB" id="A0A9X4QB61"/>
<dbReference type="InterPro" id="IPR009827">
    <property type="entry name" value="MatC_N"/>
</dbReference>
<feature type="transmembrane region" description="Helical" evidence="1">
    <location>
        <begin position="29"/>
        <end position="49"/>
    </location>
</feature>
<name>A0A9X4QB61_9FIRM</name>
<evidence type="ECO:0000313" key="3">
    <source>
        <dbReference type="EMBL" id="MDF9410102.1"/>
    </source>
</evidence>
<evidence type="ECO:0000256" key="1">
    <source>
        <dbReference type="SAM" id="Phobius"/>
    </source>
</evidence>
<accession>A0A9X4QB61</accession>
<keyword evidence="4" id="KW-1185">Reference proteome</keyword>
<organism evidence="3 4">
    <name type="scientific">Pelotomaculum isophthalicicum JI</name>
    <dbReference type="NCBI Taxonomy" id="947010"/>
    <lineage>
        <taxon>Bacteria</taxon>
        <taxon>Bacillati</taxon>
        <taxon>Bacillota</taxon>
        <taxon>Clostridia</taxon>
        <taxon>Eubacteriales</taxon>
        <taxon>Desulfotomaculaceae</taxon>
        <taxon>Pelotomaculum</taxon>
    </lineage>
</organism>
<keyword evidence="1" id="KW-0812">Transmembrane</keyword>
<proteinExistence type="predicted"/>
<gene>
    <name evidence="3" type="ORF">L7E55_17500</name>
</gene>